<dbReference type="EMBL" id="MAAO01000006">
    <property type="protein sequence ID" value="OUR97227.1"/>
    <property type="molecule type" value="Genomic_DNA"/>
</dbReference>
<dbReference type="InterPro" id="IPR007390">
    <property type="entry name" value="Spore_V_R"/>
</dbReference>
<comment type="caution">
    <text evidence="2">The sequence shown here is derived from an EMBL/GenBank/DDBJ whole genome shotgun (WGS) entry which is preliminary data.</text>
</comment>
<evidence type="ECO:0000259" key="1">
    <source>
        <dbReference type="Pfam" id="PF04293"/>
    </source>
</evidence>
<dbReference type="AlphaFoldDB" id="A0A1Y5F8G4"/>
<dbReference type="Proteomes" id="UP000196531">
    <property type="component" value="Unassembled WGS sequence"/>
</dbReference>
<gene>
    <name evidence="2" type="ORF">A9Q84_12945</name>
</gene>
<organism evidence="2 3">
    <name type="scientific">Halobacteriovorax marinus</name>
    <dbReference type="NCBI Taxonomy" id="97084"/>
    <lineage>
        <taxon>Bacteria</taxon>
        <taxon>Pseudomonadati</taxon>
        <taxon>Bdellovibrionota</taxon>
        <taxon>Bacteriovoracia</taxon>
        <taxon>Bacteriovoracales</taxon>
        <taxon>Halobacteriovoraceae</taxon>
        <taxon>Halobacteriovorax</taxon>
    </lineage>
</organism>
<dbReference type="PANTHER" id="PTHR30029:SF2">
    <property type="entry name" value="STAGE V SPORULATION PROTEIN R"/>
    <property type="match status" value="1"/>
</dbReference>
<dbReference type="PANTHER" id="PTHR30029">
    <property type="entry name" value="STAGE V SPORULATION PROTEIN R"/>
    <property type="match status" value="1"/>
</dbReference>
<accession>A0A1Y5F8G4</accession>
<evidence type="ECO:0000313" key="2">
    <source>
        <dbReference type="EMBL" id="OUR97227.1"/>
    </source>
</evidence>
<sequence>MNRSKPIQGELLRLKEEIEQYAIDYGLTYHPVVFEVCNYDTICILASLGGFPSRYPHWRFGMDYDQLSKGNIYGFQKIYELVINTAPCYAYLLSSNRIVDQKLVMAHVYGHADFFKNNAWFRNTDKSMMDVMANHGTKIRKYMNRYGQDRVESFIDAALSLENLLDVNLLFETPQVVRQREELEKTAIEEELRGDEDDKISTALKSFMRSKARKEKENTPVVEPERDFDYKSIDQDVSGTRDIMKFLMNNAPIEEWQSDILGCLREEAYYFLPQRMTKIMNEGWASYWHSKIMTNKALKSSEIIDFADVHSGVMAMSPKNINPYKIGIELFRDIEHRWDTGKFGKEYLECTDMNKKHNWDLKLGLGREKIFEVRKSHNDITFLDEYFTEDFCVRQQIFTYKFNPRTGRNEIDSREFKEIKAKLLQQLANFGQPLIEIESSNYNNRGEILLKHVHRGVDLDMSFAADTMKNIFLIWKRPINITTVVEEKELVYCYDGKDFKPIKA</sequence>
<protein>
    <submittedName>
        <fullName evidence="2">SpoVR family protein</fullName>
    </submittedName>
</protein>
<evidence type="ECO:0000313" key="3">
    <source>
        <dbReference type="Proteomes" id="UP000196531"/>
    </source>
</evidence>
<proteinExistence type="predicted"/>
<dbReference type="Pfam" id="PF04293">
    <property type="entry name" value="SpoVR"/>
    <property type="match status" value="1"/>
</dbReference>
<reference evidence="3" key="1">
    <citation type="journal article" date="2017" name="Proc. Natl. Acad. Sci. U.S.A.">
        <title>Simulation of Deepwater Horizon oil plume reveals substrate specialization within a complex community of hydrocarbon-degraders.</title>
        <authorList>
            <person name="Hu P."/>
            <person name="Dubinsky E.A."/>
            <person name="Probst A.J."/>
            <person name="Wang J."/>
            <person name="Sieber C.M.K."/>
            <person name="Tom L.M."/>
            <person name="Gardinali P."/>
            <person name="Banfield J.F."/>
            <person name="Atlas R.M."/>
            <person name="Andersen G.L."/>
        </authorList>
    </citation>
    <scope>NUCLEOTIDE SEQUENCE [LARGE SCALE GENOMIC DNA]</scope>
</reference>
<feature type="domain" description="SpoVR protein-like N-terminal" evidence="1">
    <location>
        <begin position="10"/>
        <end position="431"/>
    </location>
</feature>
<dbReference type="InterPro" id="IPR056174">
    <property type="entry name" value="SpoVR_N"/>
</dbReference>
<name>A0A1Y5F8G4_9BACT</name>